<sequence>MEMASKTGQAQLEGGIHPPEIVAGGPNSGEFSLNSQFSLNSHYSFTFSSLWIGSKIGQFQLVGQTPGINPAEGVAGETIGLNTGQSRLEGQVTVMNPPVAGATMGLNTGQSRLEGQVPVMNPLEGVAGVTMGSSNTGQSRLEGQVTVMNPPEGVAGVTMGSNAGQAQPGGVTAEMNPAEAVVAGNEGQGFRFWARRCWGRAVSSAVAAAIAALWDCLCGRGGEEPGDDCCFCV</sequence>
<gene>
    <name evidence="2" type="ORF">F0562_030863</name>
</gene>
<evidence type="ECO:0000313" key="3">
    <source>
        <dbReference type="Proteomes" id="UP000325577"/>
    </source>
</evidence>
<proteinExistence type="predicted"/>
<accession>A0A5J5B200</accession>
<feature type="region of interest" description="Disordered" evidence="1">
    <location>
        <begin position="1"/>
        <end position="24"/>
    </location>
</feature>
<organism evidence="2 3">
    <name type="scientific">Nyssa sinensis</name>
    <dbReference type="NCBI Taxonomy" id="561372"/>
    <lineage>
        <taxon>Eukaryota</taxon>
        <taxon>Viridiplantae</taxon>
        <taxon>Streptophyta</taxon>
        <taxon>Embryophyta</taxon>
        <taxon>Tracheophyta</taxon>
        <taxon>Spermatophyta</taxon>
        <taxon>Magnoliopsida</taxon>
        <taxon>eudicotyledons</taxon>
        <taxon>Gunneridae</taxon>
        <taxon>Pentapetalae</taxon>
        <taxon>asterids</taxon>
        <taxon>Cornales</taxon>
        <taxon>Nyssaceae</taxon>
        <taxon>Nyssa</taxon>
    </lineage>
</organism>
<reference evidence="2 3" key="1">
    <citation type="submission" date="2019-09" db="EMBL/GenBank/DDBJ databases">
        <title>A chromosome-level genome assembly of the Chinese tupelo Nyssa sinensis.</title>
        <authorList>
            <person name="Yang X."/>
            <person name="Kang M."/>
            <person name="Yang Y."/>
            <person name="Xiong H."/>
            <person name="Wang M."/>
            <person name="Zhang Z."/>
            <person name="Wang Z."/>
            <person name="Wu H."/>
            <person name="Ma T."/>
            <person name="Liu J."/>
            <person name="Xi Z."/>
        </authorList>
    </citation>
    <scope>NUCLEOTIDE SEQUENCE [LARGE SCALE GENOMIC DNA]</scope>
    <source>
        <strain evidence="2">J267</strain>
        <tissue evidence="2">Leaf</tissue>
    </source>
</reference>
<dbReference type="AlphaFoldDB" id="A0A5J5B200"/>
<feature type="compositionally biased region" description="Polar residues" evidence="1">
    <location>
        <begin position="1"/>
        <end position="10"/>
    </location>
</feature>
<dbReference type="EMBL" id="CM018040">
    <property type="protein sequence ID" value="KAA8535817.1"/>
    <property type="molecule type" value="Genomic_DNA"/>
</dbReference>
<evidence type="ECO:0000313" key="2">
    <source>
        <dbReference type="EMBL" id="KAA8535817.1"/>
    </source>
</evidence>
<evidence type="ECO:0000256" key="1">
    <source>
        <dbReference type="SAM" id="MobiDB-lite"/>
    </source>
</evidence>
<name>A0A5J5B200_9ASTE</name>
<keyword evidence="3" id="KW-1185">Reference proteome</keyword>
<protein>
    <submittedName>
        <fullName evidence="2">Uncharacterized protein</fullName>
    </submittedName>
</protein>
<dbReference type="Proteomes" id="UP000325577">
    <property type="component" value="Linkage Group LG17"/>
</dbReference>